<comment type="caution">
    <text evidence="1">The sequence shown here is derived from an EMBL/GenBank/DDBJ whole genome shotgun (WGS) entry which is preliminary data.</text>
</comment>
<evidence type="ECO:0000313" key="2">
    <source>
        <dbReference type="Proteomes" id="UP000024635"/>
    </source>
</evidence>
<dbReference type="EMBL" id="JARK01000183">
    <property type="protein sequence ID" value="EYC41064.1"/>
    <property type="molecule type" value="Genomic_DNA"/>
</dbReference>
<gene>
    <name evidence="1" type="primary">Acey_s0583.g295</name>
    <name evidence="1" type="ORF">Y032_0583g295</name>
</gene>
<protein>
    <submittedName>
        <fullName evidence="1">Uncharacterized protein</fullName>
    </submittedName>
</protein>
<name>A0A016WMQ6_9BILA</name>
<organism evidence="1 2">
    <name type="scientific">Ancylostoma ceylanicum</name>
    <dbReference type="NCBI Taxonomy" id="53326"/>
    <lineage>
        <taxon>Eukaryota</taxon>
        <taxon>Metazoa</taxon>
        <taxon>Ecdysozoa</taxon>
        <taxon>Nematoda</taxon>
        <taxon>Chromadorea</taxon>
        <taxon>Rhabditida</taxon>
        <taxon>Rhabditina</taxon>
        <taxon>Rhabditomorpha</taxon>
        <taxon>Strongyloidea</taxon>
        <taxon>Ancylostomatidae</taxon>
        <taxon>Ancylostomatinae</taxon>
        <taxon>Ancylostoma</taxon>
    </lineage>
</organism>
<reference evidence="2" key="1">
    <citation type="journal article" date="2015" name="Nat. Genet.">
        <title>The genome and transcriptome of the zoonotic hookworm Ancylostoma ceylanicum identify infection-specific gene families.</title>
        <authorList>
            <person name="Schwarz E.M."/>
            <person name="Hu Y."/>
            <person name="Antoshechkin I."/>
            <person name="Miller M.M."/>
            <person name="Sternberg P.W."/>
            <person name="Aroian R.V."/>
        </authorList>
    </citation>
    <scope>NUCLEOTIDE SEQUENCE</scope>
    <source>
        <strain evidence="2">HY135</strain>
    </source>
</reference>
<sequence>MTSSLLSNRSKDKRTATSYLSARISAVEDACAKLLERSKLRSPCIFCPLPENKDGHNTARCSRFAVPVAESVQAIKLGLCERCLEPAHGDDCCVKSARC</sequence>
<keyword evidence="2" id="KW-1185">Reference proteome</keyword>
<dbReference type="Proteomes" id="UP000024635">
    <property type="component" value="Unassembled WGS sequence"/>
</dbReference>
<dbReference type="AlphaFoldDB" id="A0A016WMQ6"/>
<accession>A0A016WMQ6</accession>
<proteinExistence type="predicted"/>
<evidence type="ECO:0000313" key="1">
    <source>
        <dbReference type="EMBL" id="EYC41064.1"/>
    </source>
</evidence>